<feature type="domain" description="TonB-dependent receptor plug" evidence="12">
    <location>
        <begin position="4"/>
        <end position="91"/>
    </location>
</feature>
<keyword evidence="7 10" id="KW-0472">Membrane</keyword>
<reference evidence="14" key="1">
    <citation type="journal article" date="2019" name="Int. J. Syst. Evol. Microbiol.">
        <title>The Global Catalogue of Microorganisms (GCM) 10K type strain sequencing project: providing services to taxonomists for standard genome sequencing and annotation.</title>
        <authorList>
            <consortium name="The Broad Institute Genomics Platform"/>
            <consortium name="The Broad Institute Genome Sequencing Center for Infectious Disease"/>
            <person name="Wu L."/>
            <person name="Ma J."/>
        </authorList>
    </citation>
    <scope>NUCLEOTIDE SEQUENCE [LARGE SCALE GENOMIC DNA]</scope>
    <source>
        <strain evidence="14">CCUG 52537</strain>
    </source>
</reference>
<evidence type="ECO:0000256" key="7">
    <source>
        <dbReference type="ARBA" id="ARBA00023136"/>
    </source>
</evidence>
<evidence type="ECO:0000259" key="11">
    <source>
        <dbReference type="Pfam" id="PF00593"/>
    </source>
</evidence>
<keyword evidence="6 10" id="KW-0798">TonB box</keyword>
<gene>
    <name evidence="13" type="ORF">ACFQ00_12185</name>
</gene>
<protein>
    <submittedName>
        <fullName evidence="13">TonB-dependent receptor domain-containing protein</fullName>
    </submittedName>
</protein>
<evidence type="ECO:0000256" key="9">
    <source>
        <dbReference type="ARBA" id="ARBA00023237"/>
    </source>
</evidence>
<comment type="similarity">
    <text evidence="10">Belongs to the TonB-dependent receptor family.</text>
</comment>
<dbReference type="InterPro" id="IPR012910">
    <property type="entry name" value="Plug_dom"/>
</dbReference>
<dbReference type="Gene3D" id="2.170.130.10">
    <property type="entry name" value="TonB-dependent receptor, plug domain"/>
    <property type="match status" value="1"/>
</dbReference>
<dbReference type="RefSeq" id="WP_381491087.1">
    <property type="nucleotide sequence ID" value="NZ_JBHTIK010000007.1"/>
</dbReference>
<comment type="subcellular location">
    <subcellularLocation>
        <location evidence="1">Cell outer membrane</location>
        <topology evidence="1">Multi-pass membrane protein</topology>
    </subcellularLocation>
</comment>
<keyword evidence="8 13" id="KW-0675">Receptor</keyword>
<dbReference type="InterPro" id="IPR037066">
    <property type="entry name" value="Plug_dom_sf"/>
</dbReference>
<name>A0ABW3C4M0_SPHXN</name>
<evidence type="ECO:0000313" key="14">
    <source>
        <dbReference type="Proteomes" id="UP001597124"/>
    </source>
</evidence>
<keyword evidence="14" id="KW-1185">Reference proteome</keyword>
<keyword evidence="9" id="KW-0998">Cell outer membrane</keyword>
<evidence type="ECO:0000256" key="4">
    <source>
        <dbReference type="ARBA" id="ARBA00022692"/>
    </source>
</evidence>
<feature type="domain" description="TonB-dependent receptor-like beta-barrel" evidence="11">
    <location>
        <begin position="227"/>
        <end position="607"/>
    </location>
</feature>
<proteinExistence type="inferred from homology"/>
<evidence type="ECO:0000313" key="13">
    <source>
        <dbReference type="EMBL" id="MFD0849087.1"/>
    </source>
</evidence>
<dbReference type="InterPro" id="IPR036942">
    <property type="entry name" value="Beta-barrel_TonB_sf"/>
</dbReference>
<dbReference type="EMBL" id="JBHTIK010000007">
    <property type="protein sequence ID" value="MFD0849087.1"/>
    <property type="molecule type" value="Genomic_DNA"/>
</dbReference>
<dbReference type="InterPro" id="IPR000531">
    <property type="entry name" value="Beta-barrel_TonB"/>
</dbReference>
<sequence length="652" mass="71463">MAADAGSSVTAFEPDYFASAQPVSALDIVKLVPGFRLEEGDSELRGYSGAGGNVLVDGQRPTSKEDTLEDVLKRIPAGSVERIELIRSGAGYDMQGYTLLANVVRSHTQSLSGRIEGTYANYRHGYDAPRLAGELRHVAGGHILDLSGAIYRDIDDEHGFGSRNRYAEDGTPVRLGVYGQPEGDNIREVLGSYQLPLAGGTARVNGLYKMKKMFANIGEEVIFPTPYDASGTERVNTESTEIGFHYDRAVGARSQIELLALRRTTGINGTDKSFAPSGDDVTRESSDASETILRGVLRRKAGNVSLEGGIEGALNILDSHSALEEDGVDIPLPAANVRIEEKRAEAFFTAAWHLSSALTVEAGSRYETSRLTQSGDSALRKSLSFIKPRLLVRWAPSPQDEIRALFERSVGQLDFADFVSSASLTGGTVTAGNKDLEPDSLWRSELAWEHRIGKGSVVVTARHEAISDVVDRIPVFTDEGVYDAVGNIGSGRRQEVQFDFNLPFDPLGLAGVTLQGSGLWRHSRVTDPVTGERRRISEDLPIEAKVSLTHDIARWHTRWGINYVHAEKETTFKIDEVEIDRVPDRVDAFIEYKPDAAWTLRAFAKNLTNSPVIRTRSLYTGLRGLSPIRHIERRELNSGPYVGFTIQRTFGG</sequence>
<dbReference type="PANTHER" id="PTHR30069:SF29">
    <property type="entry name" value="HEMOGLOBIN AND HEMOGLOBIN-HAPTOGLOBIN-BINDING PROTEIN 1-RELATED"/>
    <property type="match status" value="1"/>
</dbReference>
<evidence type="ECO:0000256" key="1">
    <source>
        <dbReference type="ARBA" id="ARBA00004571"/>
    </source>
</evidence>
<evidence type="ECO:0000256" key="10">
    <source>
        <dbReference type="RuleBase" id="RU003357"/>
    </source>
</evidence>
<dbReference type="Gene3D" id="2.40.170.20">
    <property type="entry name" value="TonB-dependent receptor, beta-barrel domain"/>
    <property type="match status" value="1"/>
</dbReference>
<accession>A0ABW3C4M0</accession>
<dbReference type="PANTHER" id="PTHR30069">
    <property type="entry name" value="TONB-DEPENDENT OUTER MEMBRANE RECEPTOR"/>
    <property type="match status" value="1"/>
</dbReference>
<evidence type="ECO:0000256" key="8">
    <source>
        <dbReference type="ARBA" id="ARBA00023170"/>
    </source>
</evidence>
<evidence type="ECO:0000256" key="2">
    <source>
        <dbReference type="ARBA" id="ARBA00022448"/>
    </source>
</evidence>
<evidence type="ECO:0000256" key="5">
    <source>
        <dbReference type="ARBA" id="ARBA00022729"/>
    </source>
</evidence>
<keyword evidence="2" id="KW-0813">Transport</keyword>
<evidence type="ECO:0000256" key="3">
    <source>
        <dbReference type="ARBA" id="ARBA00022452"/>
    </source>
</evidence>
<dbReference type="SUPFAM" id="SSF56935">
    <property type="entry name" value="Porins"/>
    <property type="match status" value="1"/>
</dbReference>
<dbReference type="Pfam" id="PF07715">
    <property type="entry name" value="Plug"/>
    <property type="match status" value="1"/>
</dbReference>
<evidence type="ECO:0000259" key="12">
    <source>
        <dbReference type="Pfam" id="PF07715"/>
    </source>
</evidence>
<keyword evidence="5" id="KW-0732">Signal</keyword>
<dbReference type="Proteomes" id="UP001597124">
    <property type="component" value="Unassembled WGS sequence"/>
</dbReference>
<dbReference type="Pfam" id="PF00593">
    <property type="entry name" value="TonB_dep_Rec_b-barrel"/>
    <property type="match status" value="1"/>
</dbReference>
<comment type="caution">
    <text evidence="13">The sequence shown here is derived from an EMBL/GenBank/DDBJ whole genome shotgun (WGS) entry which is preliminary data.</text>
</comment>
<dbReference type="InterPro" id="IPR039426">
    <property type="entry name" value="TonB-dep_rcpt-like"/>
</dbReference>
<evidence type="ECO:0000256" key="6">
    <source>
        <dbReference type="ARBA" id="ARBA00023077"/>
    </source>
</evidence>
<keyword evidence="3" id="KW-1134">Transmembrane beta strand</keyword>
<organism evidence="13 14">
    <name type="scientific">Sphingosinicella xenopeptidilytica</name>
    <dbReference type="NCBI Taxonomy" id="364098"/>
    <lineage>
        <taxon>Bacteria</taxon>
        <taxon>Pseudomonadati</taxon>
        <taxon>Pseudomonadota</taxon>
        <taxon>Alphaproteobacteria</taxon>
        <taxon>Sphingomonadales</taxon>
        <taxon>Sphingosinicellaceae</taxon>
        <taxon>Sphingosinicella</taxon>
    </lineage>
</organism>
<keyword evidence="4" id="KW-0812">Transmembrane</keyword>